<dbReference type="Proteomes" id="UP000790347">
    <property type="component" value="Unassembled WGS sequence"/>
</dbReference>
<organism evidence="1 2">
    <name type="scientific">Dermatophagoides farinae</name>
    <name type="common">American house dust mite</name>
    <dbReference type="NCBI Taxonomy" id="6954"/>
    <lineage>
        <taxon>Eukaryota</taxon>
        <taxon>Metazoa</taxon>
        <taxon>Ecdysozoa</taxon>
        <taxon>Arthropoda</taxon>
        <taxon>Chelicerata</taxon>
        <taxon>Arachnida</taxon>
        <taxon>Acari</taxon>
        <taxon>Acariformes</taxon>
        <taxon>Sarcoptiformes</taxon>
        <taxon>Astigmata</taxon>
        <taxon>Psoroptidia</taxon>
        <taxon>Analgoidea</taxon>
        <taxon>Pyroglyphidae</taxon>
        <taxon>Dermatophagoidinae</taxon>
        <taxon>Dermatophagoides</taxon>
    </lineage>
</organism>
<dbReference type="AlphaFoldDB" id="A0A922IAF8"/>
<sequence length="60" mass="7223">MKKKKKSKARSDLKICILLSADFDINQENQITQHLGRSSLYNHIHHMVSTFWMDWILFYI</sequence>
<gene>
    <name evidence="1" type="ORF">DERF_001888</name>
</gene>
<dbReference type="EMBL" id="ASGP02000001">
    <property type="protein sequence ID" value="KAH9527899.1"/>
    <property type="molecule type" value="Genomic_DNA"/>
</dbReference>
<evidence type="ECO:0000313" key="1">
    <source>
        <dbReference type="EMBL" id="KAH9527899.1"/>
    </source>
</evidence>
<name>A0A922IAF8_DERFA</name>
<protein>
    <submittedName>
        <fullName evidence="1">Uncharacterized protein</fullName>
    </submittedName>
</protein>
<comment type="caution">
    <text evidence="1">The sequence shown here is derived from an EMBL/GenBank/DDBJ whole genome shotgun (WGS) entry which is preliminary data.</text>
</comment>
<accession>A0A922IAF8</accession>
<reference evidence="1" key="2">
    <citation type="journal article" date="2022" name="Res Sq">
        <title>Comparative Genomics Reveals Insights into the Divergent Evolution of Astigmatic Mites and Household Pest Adaptations.</title>
        <authorList>
            <person name="Xiong Q."/>
            <person name="Wan A.T.-Y."/>
            <person name="Liu X.-Y."/>
            <person name="Fung C.S.-H."/>
            <person name="Xiao X."/>
            <person name="Malainual N."/>
            <person name="Hou J."/>
            <person name="Wang L."/>
            <person name="Wang M."/>
            <person name="Yang K."/>
            <person name="Cui Y."/>
            <person name="Leung E."/>
            <person name="Nong W."/>
            <person name="Shin S.-K."/>
            <person name="Au S."/>
            <person name="Jeong K.Y."/>
            <person name="Chew F.T."/>
            <person name="Hui J."/>
            <person name="Leung T.F."/>
            <person name="Tungtrongchitr A."/>
            <person name="Zhong N."/>
            <person name="Liu Z."/>
            <person name="Tsui S."/>
        </authorList>
    </citation>
    <scope>NUCLEOTIDE SEQUENCE</scope>
    <source>
        <strain evidence="1">Derf</strain>
        <tissue evidence="1">Whole organism</tissue>
    </source>
</reference>
<proteinExistence type="predicted"/>
<reference evidence="1" key="1">
    <citation type="submission" date="2013-05" db="EMBL/GenBank/DDBJ databases">
        <authorList>
            <person name="Yim A.K.Y."/>
            <person name="Chan T.F."/>
            <person name="Ji K.M."/>
            <person name="Liu X.Y."/>
            <person name="Zhou J.W."/>
            <person name="Li R.Q."/>
            <person name="Yang K.Y."/>
            <person name="Li J."/>
            <person name="Li M."/>
            <person name="Law P.T.W."/>
            <person name="Wu Y.L."/>
            <person name="Cai Z.L."/>
            <person name="Qin H."/>
            <person name="Bao Y."/>
            <person name="Leung R.K.K."/>
            <person name="Ng P.K.S."/>
            <person name="Zou J."/>
            <person name="Zhong X.J."/>
            <person name="Ran P.X."/>
            <person name="Zhong N.S."/>
            <person name="Liu Z.G."/>
            <person name="Tsui S.K.W."/>
        </authorList>
    </citation>
    <scope>NUCLEOTIDE SEQUENCE</scope>
    <source>
        <strain evidence="1">Derf</strain>
        <tissue evidence="1">Whole organism</tissue>
    </source>
</reference>
<keyword evidence="2" id="KW-1185">Reference proteome</keyword>
<evidence type="ECO:0000313" key="2">
    <source>
        <dbReference type="Proteomes" id="UP000790347"/>
    </source>
</evidence>